<dbReference type="CDD" id="cd20292">
    <property type="entry name" value="cupin_QdtA-like"/>
    <property type="match status" value="1"/>
</dbReference>
<dbReference type="OrthoDB" id="9815592at2"/>
<keyword evidence="3" id="KW-1185">Reference proteome</keyword>
<reference evidence="2 3" key="1">
    <citation type="submission" date="2018-12" db="EMBL/GenBank/DDBJ databases">
        <title>Sphingomonas sp. HMF7854 Genome sequencing and assembly.</title>
        <authorList>
            <person name="Cha I."/>
            <person name="Kang H."/>
            <person name="Kim H."/>
            <person name="Kang J."/>
            <person name="Joh K."/>
        </authorList>
    </citation>
    <scope>NUCLEOTIDE SEQUENCE [LARGE SCALE GENOMIC DNA]</scope>
    <source>
        <strain evidence="2 3">HMF7854</strain>
    </source>
</reference>
<dbReference type="InterPro" id="IPR014710">
    <property type="entry name" value="RmlC-like_jellyroll"/>
</dbReference>
<comment type="caution">
    <text evidence="2">The sequence shown here is derived from an EMBL/GenBank/DDBJ whole genome shotgun (WGS) entry which is preliminary data.</text>
</comment>
<dbReference type="SUPFAM" id="SSF51182">
    <property type="entry name" value="RmlC-like cupins"/>
    <property type="match status" value="1"/>
</dbReference>
<accession>A0A429VDL7</accession>
<feature type="domain" description="Sugar 3,4-ketoisomerase QdtA cupin" evidence="1">
    <location>
        <begin position="27"/>
        <end position="130"/>
    </location>
</feature>
<sequence length="134" mass="15219">MLTEDAWLETNASESFCPVRLDPSNVTAPFAIKRIYNIYDTQPGVVRGHHAHRRLQQLAMVGVGACTMVVDDGSTRQEFRLDSPTKGLLLGPGTWREMKDFSSDCVLTVLASEEYSEDDYIRDYDQFLRERDPS</sequence>
<evidence type="ECO:0000313" key="2">
    <source>
        <dbReference type="EMBL" id="RST32034.1"/>
    </source>
</evidence>
<dbReference type="EMBL" id="RWJF01000001">
    <property type="protein sequence ID" value="RST32034.1"/>
    <property type="molecule type" value="Genomic_DNA"/>
</dbReference>
<dbReference type="InterPro" id="IPR011051">
    <property type="entry name" value="RmlC_Cupin_sf"/>
</dbReference>
<evidence type="ECO:0000313" key="3">
    <source>
        <dbReference type="Proteomes" id="UP000274661"/>
    </source>
</evidence>
<gene>
    <name evidence="2" type="ORF">HMF7854_00410</name>
</gene>
<dbReference type="Proteomes" id="UP000274661">
    <property type="component" value="Unassembled WGS sequence"/>
</dbReference>
<protein>
    <submittedName>
        <fullName evidence="2">WxcM-like domain-containing protein</fullName>
    </submittedName>
</protein>
<dbReference type="Pfam" id="PF05523">
    <property type="entry name" value="FdtA"/>
    <property type="match status" value="1"/>
</dbReference>
<name>A0A429VDL7_9SPHN</name>
<dbReference type="InterPro" id="IPR008894">
    <property type="entry name" value="QdtA_cupin_dom"/>
</dbReference>
<dbReference type="AlphaFoldDB" id="A0A429VDL7"/>
<proteinExistence type="predicted"/>
<dbReference type="Gene3D" id="2.60.120.10">
    <property type="entry name" value="Jelly Rolls"/>
    <property type="match status" value="1"/>
</dbReference>
<organism evidence="2 3">
    <name type="scientific">Sphingomonas ginkgonis</name>
    <dbReference type="NCBI Taxonomy" id="2315330"/>
    <lineage>
        <taxon>Bacteria</taxon>
        <taxon>Pseudomonadati</taxon>
        <taxon>Pseudomonadota</taxon>
        <taxon>Alphaproteobacteria</taxon>
        <taxon>Sphingomonadales</taxon>
        <taxon>Sphingomonadaceae</taxon>
        <taxon>Sphingomonas</taxon>
    </lineage>
</organism>
<evidence type="ECO:0000259" key="1">
    <source>
        <dbReference type="Pfam" id="PF05523"/>
    </source>
</evidence>